<proteinExistence type="predicted"/>
<sequence>MIISDDGTFPVEDQQEVWDNEYRKKGRLWGNVPLEETAYKMGGIFLDLGCGDGKNLRRITTEDNIRIGLDFSSEALSLCRNNPELNDVSFICSNALNLPFKKNSVQYVDAHHILSHLLLDERIQVAKEISAILSPGGRIMVTVFGKEDFRYGAGITVEPDTFLKGNGIITHYFSPEEFHSLFPELIFYSQKKYSWSMKVKGTDHQRCVWTVVYTKKV</sequence>
<protein>
    <submittedName>
        <fullName evidence="4">Class I SAM-dependent methyltransferase</fullName>
    </submittedName>
</protein>
<dbReference type="InterPro" id="IPR026113">
    <property type="entry name" value="METTL2/6/8-like"/>
</dbReference>
<dbReference type="Proteomes" id="UP000245934">
    <property type="component" value="Unassembled WGS sequence"/>
</dbReference>
<reference evidence="4 5" key="1">
    <citation type="submission" date="2018-05" db="EMBL/GenBank/DDBJ databases">
        <title>Draft genome of Methanospirillum stamsii Pt1.</title>
        <authorList>
            <person name="Dueholm M.S."/>
            <person name="Nielsen P.H."/>
            <person name="Bakmann L.F."/>
            <person name="Otzen D.E."/>
        </authorList>
    </citation>
    <scope>NUCLEOTIDE SEQUENCE [LARGE SCALE GENOMIC DNA]</scope>
    <source>
        <strain evidence="4 5">Pt1</strain>
    </source>
</reference>
<evidence type="ECO:0000313" key="4">
    <source>
        <dbReference type="EMBL" id="PWR74939.1"/>
    </source>
</evidence>
<keyword evidence="5" id="KW-1185">Reference proteome</keyword>
<keyword evidence="2 4" id="KW-0808">Transferase</keyword>
<evidence type="ECO:0000256" key="1">
    <source>
        <dbReference type="ARBA" id="ARBA00022603"/>
    </source>
</evidence>
<dbReference type="GO" id="GO:0008757">
    <property type="term" value="F:S-adenosylmethionine-dependent methyltransferase activity"/>
    <property type="evidence" value="ECO:0007669"/>
    <property type="project" value="InterPro"/>
</dbReference>
<evidence type="ECO:0000256" key="2">
    <source>
        <dbReference type="ARBA" id="ARBA00022679"/>
    </source>
</evidence>
<dbReference type="PANTHER" id="PTHR22809">
    <property type="entry name" value="METHYLTRANSFERASE-RELATED"/>
    <property type="match status" value="1"/>
</dbReference>
<dbReference type="InterPro" id="IPR013216">
    <property type="entry name" value="Methyltransf_11"/>
</dbReference>
<dbReference type="Pfam" id="PF08241">
    <property type="entry name" value="Methyltransf_11"/>
    <property type="match status" value="1"/>
</dbReference>
<dbReference type="Gene3D" id="3.40.50.150">
    <property type="entry name" value="Vaccinia Virus protein VP39"/>
    <property type="match status" value="1"/>
</dbReference>
<evidence type="ECO:0000313" key="5">
    <source>
        <dbReference type="Proteomes" id="UP000245934"/>
    </source>
</evidence>
<dbReference type="CDD" id="cd02440">
    <property type="entry name" value="AdoMet_MTases"/>
    <property type="match status" value="1"/>
</dbReference>
<dbReference type="OrthoDB" id="8915at2157"/>
<evidence type="ECO:0000259" key="3">
    <source>
        <dbReference type="Pfam" id="PF08241"/>
    </source>
</evidence>
<comment type="caution">
    <text evidence="4">The sequence shown here is derived from an EMBL/GenBank/DDBJ whole genome shotgun (WGS) entry which is preliminary data.</text>
</comment>
<dbReference type="GeneID" id="97611188"/>
<feature type="domain" description="Methyltransferase type 11" evidence="3">
    <location>
        <begin position="46"/>
        <end position="140"/>
    </location>
</feature>
<dbReference type="PANTHER" id="PTHR22809:SF5">
    <property type="entry name" value="TRNA N(3)-METHYLCYTIDINE METHYLTRANSFERASE METTL6"/>
    <property type="match status" value="1"/>
</dbReference>
<dbReference type="EMBL" id="QGMZ01000014">
    <property type="protein sequence ID" value="PWR74939.1"/>
    <property type="molecule type" value="Genomic_DNA"/>
</dbReference>
<gene>
    <name evidence="4" type="ORF">DLD82_06845</name>
</gene>
<dbReference type="GO" id="GO:0032259">
    <property type="term" value="P:methylation"/>
    <property type="evidence" value="ECO:0007669"/>
    <property type="project" value="UniProtKB-KW"/>
</dbReference>
<dbReference type="GO" id="GO:0140640">
    <property type="term" value="F:catalytic activity, acting on a nucleic acid"/>
    <property type="evidence" value="ECO:0007669"/>
    <property type="project" value="UniProtKB-ARBA"/>
</dbReference>
<accession>A0A2V2N539</accession>
<dbReference type="InterPro" id="IPR029063">
    <property type="entry name" value="SAM-dependent_MTases_sf"/>
</dbReference>
<dbReference type="RefSeq" id="WP_109940371.1">
    <property type="nucleotide sequence ID" value="NZ_CP176366.1"/>
</dbReference>
<name>A0A2V2N539_9EURY</name>
<organism evidence="4 5">
    <name type="scientific">Methanospirillum stamsii</name>
    <dbReference type="NCBI Taxonomy" id="1277351"/>
    <lineage>
        <taxon>Archaea</taxon>
        <taxon>Methanobacteriati</taxon>
        <taxon>Methanobacteriota</taxon>
        <taxon>Stenosarchaea group</taxon>
        <taxon>Methanomicrobia</taxon>
        <taxon>Methanomicrobiales</taxon>
        <taxon>Methanospirillaceae</taxon>
        <taxon>Methanospirillum</taxon>
    </lineage>
</organism>
<dbReference type="SUPFAM" id="SSF53335">
    <property type="entry name" value="S-adenosyl-L-methionine-dependent methyltransferases"/>
    <property type="match status" value="1"/>
</dbReference>
<keyword evidence="1 4" id="KW-0489">Methyltransferase</keyword>
<dbReference type="AlphaFoldDB" id="A0A2V2N539"/>